<sequence length="56" mass="6093">MHLFLFAPGAQGRAPQSQCADCCHWVHISVFGRDACAGAFAPVIDPLQDDANSHRR</sequence>
<dbReference type="EMBL" id="CP116810">
    <property type="protein sequence ID" value="WCL94159.1"/>
    <property type="molecule type" value="Genomic_DNA"/>
</dbReference>
<dbReference type="Proteomes" id="UP000001426">
    <property type="component" value="Chromosome"/>
</dbReference>
<dbReference type="AlphaFoldDB" id="A0AAE9Y1K9"/>
<dbReference type="GeneID" id="66895091"/>
<keyword evidence="2" id="KW-1185">Reference proteome</keyword>
<reference evidence="1 2" key="1">
    <citation type="journal article" date="2004" name="Nat. Biotechnol.">
        <title>Complete genome sequence of the metabolically versatile photosynthetic bacterium Rhodopseudomonas palustris.</title>
        <authorList>
            <person name="Larimer F.W."/>
            <person name="Chain P."/>
            <person name="Hauser L."/>
            <person name="Lamerdin J."/>
            <person name="Malfatti S."/>
            <person name="Do L."/>
            <person name="Land M.L."/>
            <person name="Pelletier D.A."/>
            <person name="Beatty J.T."/>
            <person name="Lang A.S."/>
            <person name="Tabita F.R."/>
            <person name="Gibson J.L."/>
            <person name="Hanson T.E."/>
            <person name="Bobst C."/>
            <person name="Torres J.L."/>
            <person name="Peres C."/>
            <person name="Harrison F.H."/>
            <person name="Gibson J."/>
            <person name="Harwood C.S."/>
        </authorList>
    </citation>
    <scope>NUCLEOTIDE SEQUENCE [LARGE SCALE GENOMIC DNA]</scope>
    <source>
        <strain evidence="2">ATCC BAA-98 / CGA009</strain>
    </source>
</reference>
<protein>
    <submittedName>
        <fullName evidence="1">Uncharacterized protein</fullName>
    </submittedName>
</protein>
<proteinExistence type="predicted"/>
<accession>A0AAE9Y1K9</accession>
<gene>
    <name evidence="1" type="ORF">TX73_020595</name>
</gene>
<evidence type="ECO:0000313" key="2">
    <source>
        <dbReference type="Proteomes" id="UP000001426"/>
    </source>
</evidence>
<dbReference type="RefSeq" id="WP_158255403.1">
    <property type="nucleotide sequence ID" value="NZ_CP116810.1"/>
</dbReference>
<dbReference type="KEGG" id="rpa:TX73_020595"/>
<name>A0AAE9Y1K9_RHOPA</name>
<evidence type="ECO:0000313" key="1">
    <source>
        <dbReference type="EMBL" id="WCL94159.1"/>
    </source>
</evidence>
<organism evidence="1 2">
    <name type="scientific">Rhodopseudomonas palustris (strain ATCC BAA-98 / CGA009)</name>
    <dbReference type="NCBI Taxonomy" id="258594"/>
    <lineage>
        <taxon>Bacteria</taxon>
        <taxon>Pseudomonadati</taxon>
        <taxon>Pseudomonadota</taxon>
        <taxon>Alphaproteobacteria</taxon>
        <taxon>Hyphomicrobiales</taxon>
        <taxon>Nitrobacteraceae</taxon>
        <taxon>Rhodopseudomonas</taxon>
    </lineage>
</organism>